<keyword evidence="2" id="KW-1185">Reference proteome</keyword>
<name>A0A1G8CGV3_9MICO</name>
<gene>
    <name evidence="1" type="ORF">SAMN04489720_1271</name>
</gene>
<evidence type="ECO:0000313" key="2">
    <source>
        <dbReference type="Proteomes" id="UP000198822"/>
    </source>
</evidence>
<dbReference type="AlphaFoldDB" id="A0A1G8CGV3"/>
<dbReference type="Proteomes" id="UP000198822">
    <property type="component" value="Chromosome I"/>
</dbReference>
<protein>
    <submittedName>
        <fullName evidence="1">Uncharacterized protein</fullName>
    </submittedName>
</protein>
<reference evidence="2" key="1">
    <citation type="submission" date="2016-10" db="EMBL/GenBank/DDBJ databases">
        <authorList>
            <person name="Varghese N."/>
            <person name="Submissions S."/>
        </authorList>
    </citation>
    <scope>NUCLEOTIDE SEQUENCE [LARGE SCALE GENOMIC DNA]</scope>
    <source>
        <strain evidence="2">DSM 22002</strain>
    </source>
</reference>
<evidence type="ECO:0000313" key="1">
    <source>
        <dbReference type="EMBL" id="SDH44130.1"/>
    </source>
</evidence>
<dbReference type="EMBL" id="LT629695">
    <property type="protein sequence ID" value="SDH44130.1"/>
    <property type="molecule type" value="Genomic_DNA"/>
</dbReference>
<proteinExistence type="predicted"/>
<dbReference type="OrthoDB" id="5117070at2"/>
<accession>A0A1G8CGV3</accession>
<dbReference type="RefSeq" id="WP_092503452.1">
    <property type="nucleotide sequence ID" value="NZ_LT629695.1"/>
</dbReference>
<organism evidence="1 2">
    <name type="scientific">Agrococcus jejuensis</name>
    <dbReference type="NCBI Taxonomy" id="399736"/>
    <lineage>
        <taxon>Bacteria</taxon>
        <taxon>Bacillati</taxon>
        <taxon>Actinomycetota</taxon>
        <taxon>Actinomycetes</taxon>
        <taxon>Micrococcales</taxon>
        <taxon>Microbacteriaceae</taxon>
        <taxon>Agrococcus</taxon>
    </lineage>
</organism>
<sequence length="214" mass="23616">MEITAHIPSLTHLREHANARARGRRGHVQRDRAQVLAPKEGRIFSFVYEKFISATIAYVEAGCRGGAFARAIDEASDRMRPSYTACAKGMTQIFAIMRPVAARRRQRNVVISSGGVELVSLRLHLVITDEHHRDYAAYVHFPGAPLSDVEFNLVETSVALACAAHEPKAAPLLLLPRTGAIHTIDVAEATRPERVATLKDASLAYRAEWLNPSE</sequence>